<evidence type="ECO:0000313" key="2">
    <source>
        <dbReference type="EMBL" id="MBO8478845.1"/>
    </source>
</evidence>
<dbReference type="Proteomes" id="UP000823771">
    <property type="component" value="Unassembled WGS sequence"/>
</dbReference>
<protein>
    <submittedName>
        <fullName evidence="2">Uncharacterized protein</fullName>
    </submittedName>
</protein>
<reference evidence="2" key="1">
    <citation type="submission" date="2020-10" db="EMBL/GenBank/DDBJ databases">
        <authorList>
            <person name="Gilroy R."/>
        </authorList>
    </citation>
    <scope>NUCLEOTIDE SEQUENCE</scope>
    <source>
        <strain evidence="2">2478</strain>
    </source>
</reference>
<reference evidence="2" key="2">
    <citation type="journal article" date="2021" name="PeerJ">
        <title>Extensive microbial diversity within the chicken gut microbiome revealed by metagenomics and culture.</title>
        <authorList>
            <person name="Gilroy R."/>
            <person name="Ravi A."/>
            <person name="Getino M."/>
            <person name="Pursley I."/>
            <person name="Horton D.L."/>
            <person name="Alikhan N.F."/>
            <person name="Baker D."/>
            <person name="Gharbi K."/>
            <person name="Hall N."/>
            <person name="Watson M."/>
            <person name="Adriaenssens E.M."/>
            <person name="Foster-Nyarko E."/>
            <person name="Jarju S."/>
            <person name="Secka A."/>
            <person name="Antonio M."/>
            <person name="Oren A."/>
            <person name="Chaudhuri R.R."/>
            <person name="La Ragione R."/>
            <person name="Hildebrand F."/>
            <person name="Pallen M.J."/>
        </authorList>
    </citation>
    <scope>NUCLEOTIDE SEQUENCE</scope>
    <source>
        <strain evidence="2">2478</strain>
    </source>
</reference>
<dbReference type="AlphaFoldDB" id="A0A9D9IV05"/>
<proteinExistence type="predicted"/>
<sequence>MRHRTRGESKNGASEREKKKEFIERLEIKDNEARRALIPKWMNNVLELRYRFILYKEEFDPGSG</sequence>
<comment type="caution">
    <text evidence="2">The sequence shown here is derived from an EMBL/GenBank/DDBJ whole genome shotgun (WGS) entry which is preliminary data.</text>
</comment>
<gene>
    <name evidence="2" type="ORF">IAB80_08160</name>
</gene>
<evidence type="ECO:0000256" key="1">
    <source>
        <dbReference type="SAM" id="MobiDB-lite"/>
    </source>
</evidence>
<dbReference type="EMBL" id="JADILZ010000078">
    <property type="protein sequence ID" value="MBO8478845.1"/>
    <property type="molecule type" value="Genomic_DNA"/>
</dbReference>
<accession>A0A9D9IV05</accession>
<feature type="region of interest" description="Disordered" evidence="1">
    <location>
        <begin position="1"/>
        <end position="20"/>
    </location>
</feature>
<organism evidence="2 3">
    <name type="scientific">Candidatus Cryptobacteroides excrementipullorum</name>
    <dbReference type="NCBI Taxonomy" id="2840761"/>
    <lineage>
        <taxon>Bacteria</taxon>
        <taxon>Pseudomonadati</taxon>
        <taxon>Bacteroidota</taxon>
        <taxon>Bacteroidia</taxon>
        <taxon>Bacteroidales</taxon>
        <taxon>Candidatus Cryptobacteroides</taxon>
    </lineage>
</organism>
<name>A0A9D9IV05_9BACT</name>
<evidence type="ECO:0000313" key="3">
    <source>
        <dbReference type="Proteomes" id="UP000823771"/>
    </source>
</evidence>